<evidence type="ECO:0000256" key="1">
    <source>
        <dbReference type="ARBA" id="ARBA00004844"/>
    </source>
</evidence>
<evidence type="ECO:0000256" key="4">
    <source>
        <dbReference type="ARBA" id="ARBA00022679"/>
    </source>
</evidence>
<dbReference type="PIRSF" id="PIRSF000414">
    <property type="entry name" value="AICARFT_IMPCHas"/>
    <property type="match status" value="1"/>
</dbReference>
<dbReference type="FunFam" id="3.40.50.1380:FF:000001">
    <property type="entry name" value="Bifunctional purine biosynthesis protein PurH"/>
    <property type="match status" value="1"/>
</dbReference>
<evidence type="ECO:0000259" key="11">
    <source>
        <dbReference type="PROSITE" id="PS51855"/>
    </source>
</evidence>
<dbReference type="Pfam" id="PF02142">
    <property type="entry name" value="MGS"/>
    <property type="match status" value="1"/>
</dbReference>
<dbReference type="InterPro" id="IPR011607">
    <property type="entry name" value="MGS-like_dom"/>
</dbReference>
<evidence type="ECO:0000256" key="8">
    <source>
        <dbReference type="ARBA" id="ARBA00050488"/>
    </source>
</evidence>
<dbReference type="InterPro" id="IPR016193">
    <property type="entry name" value="Cytidine_deaminase-like"/>
</dbReference>
<evidence type="ECO:0000256" key="3">
    <source>
        <dbReference type="ARBA" id="ARBA00007667"/>
    </source>
</evidence>
<keyword evidence="4 10" id="KW-0808">Transferase</keyword>
<dbReference type="SMART" id="SM00798">
    <property type="entry name" value="AICARFT_IMPCHas"/>
    <property type="match status" value="1"/>
</dbReference>
<dbReference type="NCBIfam" id="NF002049">
    <property type="entry name" value="PRK00881.1"/>
    <property type="match status" value="1"/>
</dbReference>
<dbReference type="Gene3D" id="3.40.50.1380">
    <property type="entry name" value="Methylglyoxal synthase-like domain"/>
    <property type="match status" value="1"/>
</dbReference>
<dbReference type="InterPro" id="IPR002695">
    <property type="entry name" value="PurH-like"/>
</dbReference>
<dbReference type="SMART" id="SM00851">
    <property type="entry name" value="MGS"/>
    <property type="match status" value="1"/>
</dbReference>
<dbReference type="NCBIfam" id="TIGR00355">
    <property type="entry name" value="purH"/>
    <property type="match status" value="1"/>
</dbReference>
<reference evidence="12 13" key="1">
    <citation type="submission" date="2016-10" db="EMBL/GenBank/DDBJ databases">
        <authorList>
            <person name="de Groot N.N."/>
        </authorList>
    </citation>
    <scope>NUCLEOTIDE SEQUENCE [LARGE SCALE GENOMIC DNA]</scope>
    <source>
        <strain evidence="12 13">DSM 5522</strain>
    </source>
</reference>
<dbReference type="EC" id="3.5.4.10" evidence="10"/>
<keyword evidence="13" id="KW-1185">Reference proteome</keyword>
<evidence type="ECO:0000256" key="6">
    <source>
        <dbReference type="ARBA" id="ARBA00022801"/>
    </source>
</evidence>
<comment type="catalytic activity">
    <reaction evidence="9 10">
        <text>IMP + H2O = 5-formamido-1-(5-phospho-D-ribosyl)imidazole-4-carboxamide</text>
        <dbReference type="Rhea" id="RHEA:18445"/>
        <dbReference type="ChEBI" id="CHEBI:15377"/>
        <dbReference type="ChEBI" id="CHEBI:58053"/>
        <dbReference type="ChEBI" id="CHEBI:58467"/>
        <dbReference type="EC" id="3.5.4.10"/>
    </reaction>
</comment>
<comment type="pathway">
    <text evidence="2 10">Purine metabolism; IMP biosynthesis via de novo pathway; 5-formamido-1-(5-phospho-D-ribosyl)imidazole-4-carboxamide from 5-amino-1-(5-phospho-D-ribosyl)imidazole-4-carboxamide (10-formyl THF route): step 1/1.</text>
</comment>
<dbReference type="Pfam" id="PF01808">
    <property type="entry name" value="AICARFT_IMPCHas"/>
    <property type="match status" value="1"/>
</dbReference>
<keyword evidence="7 10" id="KW-0511">Multifunctional enzyme</keyword>
<dbReference type="GO" id="GO:0005829">
    <property type="term" value="C:cytosol"/>
    <property type="evidence" value="ECO:0007669"/>
    <property type="project" value="TreeGrafter"/>
</dbReference>
<dbReference type="EMBL" id="FOJY01000007">
    <property type="protein sequence ID" value="SFB02609.1"/>
    <property type="molecule type" value="Genomic_DNA"/>
</dbReference>
<dbReference type="RefSeq" id="WP_330392028.1">
    <property type="nucleotide sequence ID" value="NZ_FOJY01000007.1"/>
</dbReference>
<evidence type="ECO:0000313" key="12">
    <source>
        <dbReference type="EMBL" id="SFB02609.1"/>
    </source>
</evidence>
<evidence type="ECO:0000256" key="2">
    <source>
        <dbReference type="ARBA" id="ARBA00004954"/>
    </source>
</evidence>
<dbReference type="SUPFAM" id="SSF52335">
    <property type="entry name" value="Methylglyoxal synthase-like"/>
    <property type="match status" value="1"/>
</dbReference>
<dbReference type="GO" id="GO:0006189">
    <property type="term" value="P:'de novo' IMP biosynthetic process"/>
    <property type="evidence" value="ECO:0007669"/>
    <property type="project" value="UniProtKB-UniRule"/>
</dbReference>
<dbReference type="HAMAP" id="MF_00139">
    <property type="entry name" value="PurH"/>
    <property type="match status" value="1"/>
</dbReference>
<dbReference type="InterPro" id="IPR024051">
    <property type="entry name" value="AICAR_Tfase_dup_dom_sf"/>
</dbReference>
<comment type="catalytic activity">
    <reaction evidence="8 10">
        <text>(6R)-10-formyltetrahydrofolate + 5-amino-1-(5-phospho-beta-D-ribosyl)imidazole-4-carboxamide = 5-formamido-1-(5-phospho-D-ribosyl)imidazole-4-carboxamide + (6S)-5,6,7,8-tetrahydrofolate</text>
        <dbReference type="Rhea" id="RHEA:22192"/>
        <dbReference type="ChEBI" id="CHEBI:57453"/>
        <dbReference type="ChEBI" id="CHEBI:58467"/>
        <dbReference type="ChEBI" id="CHEBI:58475"/>
        <dbReference type="ChEBI" id="CHEBI:195366"/>
        <dbReference type="EC" id="2.1.2.3"/>
    </reaction>
</comment>
<dbReference type="EC" id="2.1.2.3" evidence="10"/>
<dbReference type="PANTHER" id="PTHR11692:SF0">
    <property type="entry name" value="BIFUNCTIONAL PURINE BIOSYNTHESIS PROTEIN ATIC"/>
    <property type="match status" value="1"/>
</dbReference>
<dbReference type="PROSITE" id="PS51855">
    <property type="entry name" value="MGS"/>
    <property type="match status" value="1"/>
</dbReference>
<comment type="similarity">
    <text evidence="3 10">Belongs to the PurH family.</text>
</comment>
<keyword evidence="5 10" id="KW-0658">Purine biosynthesis</keyword>
<dbReference type="FunFam" id="3.40.140.20:FF:000002">
    <property type="entry name" value="Bifunctional purine biosynthesis protein PurH"/>
    <property type="match status" value="1"/>
</dbReference>
<keyword evidence="6 10" id="KW-0378">Hydrolase</keyword>
<feature type="domain" description="MGS-like" evidence="11">
    <location>
        <begin position="1"/>
        <end position="143"/>
    </location>
</feature>
<sequence>MRAIISVSDKTGIVEFAKELKNLGVDIISTGGTYKKLKEEGVEAVEISDLTGFPECLDGRVKTLHPIVHAGILAMRSNEEHMKQLKDLKIDTIDMVVVNLYPFKKTILKDNVTRKEAVENIDIGGPTMLRAAAKNYQDVAVVTDPADYTKVLEELKENKEVSLDTKFYLMQKVFMHTSNYDTMIADYLKKERNDNAFPETLTLTFEKVEDMRYGENPHQRAAFYREIGKKKGSLVDAEQLNGKQLSFNNINDTNGALELLKEFDEPTVVACKHGNPCGVGSADTIEEAYEKAYKADKVSIFGGIVVINREVTKALAQKLKEVFLEIIVAPSYEAEALEILKEKKNLRVLKLDDISVKQDENAFDIKKVNGGMIVQTIDSKLLPEDEEIKVVTKKQPTKEEMEDMLFALKVVKFAKSNGIALAKDKQSIGIGPGQVSRIWAAKQSMDHAHELIGEDITKGAVMASDAFFPFSDVVEAAHKAGITAIIQPGGSNRDQDSIDKCDEYGMSMIFTGMRHFKH</sequence>
<evidence type="ECO:0000313" key="13">
    <source>
        <dbReference type="Proteomes" id="UP000198838"/>
    </source>
</evidence>
<evidence type="ECO:0000256" key="5">
    <source>
        <dbReference type="ARBA" id="ARBA00022755"/>
    </source>
</evidence>
<dbReference type="STRING" id="1120918.SAMN05216249_10748"/>
<comment type="domain">
    <text evidence="10">The IMP cyclohydrolase activity resides in the N-terminal region.</text>
</comment>
<dbReference type="AlphaFoldDB" id="A0A1I0XN88"/>
<dbReference type="Proteomes" id="UP000198838">
    <property type="component" value="Unassembled WGS sequence"/>
</dbReference>
<gene>
    <name evidence="10" type="primary">purH</name>
    <name evidence="12" type="ORF">SAMN05216249_10748</name>
</gene>
<dbReference type="FunFam" id="3.40.140.20:FF:000001">
    <property type="entry name" value="Bifunctional purine biosynthesis protein PurH"/>
    <property type="match status" value="1"/>
</dbReference>
<dbReference type="CDD" id="cd01421">
    <property type="entry name" value="IMPCH"/>
    <property type="match status" value="1"/>
</dbReference>
<protein>
    <recommendedName>
        <fullName evidence="10">Bifunctional purine biosynthesis protein PurH</fullName>
    </recommendedName>
    <domain>
        <recommendedName>
            <fullName evidence="10">Phosphoribosylaminoimidazolecarboxamide formyltransferase</fullName>
            <ecNumber evidence="10">2.1.2.3</ecNumber>
        </recommendedName>
        <alternativeName>
            <fullName evidence="10">AICAR transformylase</fullName>
        </alternativeName>
    </domain>
    <domain>
        <recommendedName>
            <fullName evidence="10">IMP cyclohydrolase</fullName>
            <ecNumber evidence="10">3.5.4.10</ecNumber>
        </recommendedName>
        <alternativeName>
            <fullName evidence="10">ATIC</fullName>
        </alternativeName>
        <alternativeName>
            <fullName evidence="10">IMP synthase</fullName>
        </alternativeName>
        <alternativeName>
            <fullName evidence="10">Inosinicase</fullName>
        </alternativeName>
    </domain>
</protein>
<name>A0A1I0XN88_9FIRM</name>
<evidence type="ECO:0000256" key="7">
    <source>
        <dbReference type="ARBA" id="ARBA00023268"/>
    </source>
</evidence>
<accession>A0A1I0XN88</accession>
<organism evidence="12 13">
    <name type="scientific">Acetitomaculum ruminis DSM 5522</name>
    <dbReference type="NCBI Taxonomy" id="1120918"/>
    <lineage>
        <taxon>Bacteria</taxon>
        <taxon>Bacillati</taxon>
        <taxon>Bacillota</taxon>
        <taxon>Clostridia</taxon>
        <taxon>Lachnospirales</taxon>
        <taxon>Lachnospiraceae</taxon>
        <taxon>Acetitomaculum</taxon>
    </lineage>
</organism>
<evidence type="ECO:0000256" key="10">
    <source>
        <dbReference type="HAMAP-Rule" id="MF_00139"/>
    </source>
</evidence>
<dbReference type="PANTHER" id="PTHR11692">
    <property type="entry name" value="BIFUNCTIONAL PURINE BIOSYNTHESIS PROTEIN PURH"/>
    <property type="match status" value="1"/>
</dbReference>
<dbReference type="GO" id="GO:0004643">
    <property type="term" value="F:phosphoribosylaminoimidazolecarboxamide formyltransferase activity"/>
    <property type="evidence" value="ECO:0007669"/>
    <property type="project" value="UniProtKB-UniRule"/>
</dbReference>
<dbReference type="InterPro" id="IPR036914">
    <property type="entry name" value="MGS-like_dom_sf"/>
</dbReference>
<dbReference type="Gene3D" id="3.40.140.20">
    <property type="match status" value="2"/>
</dbReference>
<comment type="pathway">
    <text evidence="1 10">Purine metabolism; IMP biosynthesis via de novo pathway; IMP from 5-formamido-1-(5-phospho-D-ribosyl)imidazole-4-carboxamide: step 1/1.</text>
</comment>
<dbReference type="UniPathway" id="UPA00074">
    <property type="reaction ID" value="UER00133"/>
</dbReference>
<evidence type="ECO:0000256" key="9">
    <source>
        <dbReference type="ARBA" id="ARBA00050687"/>
    </source>
</evidence>
<dbReference type="SUPFAM" id="SSF53927">
    <property type="entry name" value="Cytidine deaminase-like"/>
    <property type="match status" value="1"/>
</dbReference>
<dbReference type="GO" id="GO:0003937">
    <property type="term" value="F:IMP cyclohydrolase activity"/>
    <property type="evidence" value="ECO:0007669"/>
    <property type="project" value="UniProtKB-UniRule"/>
</dbReference>
<proteinExistence type="inferred from homology"/>